<dbReference type="PANTHER" id="PTHR45713:SF6">
    <property type="entry name" value="F5_8 TYPE C DOMAIN-CONTAINING PROTEIN"/>
    <property type="match status" value="1"/>
</dbReference>
<keyword evidence="3" id="KW-1185">Reference proteome</keyword>
<evidence type="ECO:0000313" key="2">
    <source>
        <dbReference type="EnsemblMetazoa" id="G9672.1:cds"/>
    </source>
</evidence>
<dbReference type="Gene3D" id="2.60.120.260">
    <property type="entry name" value="Galactose-binding domain-like"/>
    <property type="match status" value="2"/>
</dbReference>
<dbReference type="EnsemblMetazoa" id="G9672.1">
    <property type="protein sequence ID" value="G9672.1:cds"/>
    <property type="gene ID" value="G9672"/>
</dbReference>
<feature type="region of interest" description="Disordered" evidence="1">
    <location>
        <begin position="43"/>
        <end position="62"/>
    </location>
</feature>
<reference evidence="2" key="1">
    <citation type="submission" date="2022-08" db="UniProtKB">
        <authorList>
            <consortium name="EnsemblMetazoa"/>
        </authorList>
    </citation>
    <scope>IDENTIFICATION</scope>
    <source>
        <strain evidence="2">05x7-T-G4-1.051#20</strain>
    </source>
</reference>
<name>A0A8W8P2X7_MAGGI</name>
<dbReference type="AlphaFoldDB" id="A0A8W8P2X7"/>
<dbReference type="SUPFAM" id="SSF49785">
    <property type="entry name" value="Galactose-binding domain-like"/>
    <property type="match status" value="2"/>
</dbReference>
<evidence type="ECO:0000256" key="1">
    <source>
        <dbReference type="SAM" id="MobiDB-lite"/>
    </source>
</evidence>
<organism evidence="2 3">
    <name type="scientific">Magallana gigas</name>
    <name type="common">Pacific oyster</name>
    <name type="synonym">Crassostrea gigas</name>
    <dbReference type="NCBI Taxonomy" id="29159"/>
    <lineage>
        <taxon>Eukaryota</taxon>
        <taxon>Metazoa</taxon>
        <taxon>Spiralia</taxon>
        <taxon>Lophotrochozoa</taxon>
        <taxon>Mollusca</taxon>
        <taxon>Bivalvia</taxon>
        <taxon>Autobranchia</taxon>
        <taxon>Pteriomorphia</taxon>
        <taxon>Ostreida</taxon>
        <taxon>Ostreoidea</taxon>
        <taxon>Ostreidae</taxon>
        <taxon>Magallana</taxon>
    </lineage>
</organism>
<dbReference type="InterPro" id="IPR051941">
    <property type="entry name" value="BG_Antigen-Binding_Lectin"/>
</dbReference>
<accession>A0A8W8P2X7</accession>
<sequence>MASAAKRPRKFCTACKLEFSDRHFRRHMENCGNDKINLSSSNVCTSSDSNTDDDDAHQESPLFSDEEEVVYKNYDSKKKYIEHKTFCNISEEDAETFFDIDFENGSEILETSDSDSDEIDISMDTDLDVEESKKAVVSESESINVLTRVKEPPTNTFLQPLVDELNDAWHNGFHIKSRKSKNQTKKFRLALLCVGCDVPASRKLCGFYGHMANLGCNKCEKKFPGHFLKAVEMNGVQGTLFFSLVISLVSITQCIYNLASKRPTWQMPSISIYPSERAVDDQKSNRSAAENSVYASRFLGFSLYVSDTTKKEDGILCFHDTAYNAGSIPSSMNISCPVRGRYVIYYNTREGNISHIPTYSSEAYIELCEVEVYGCPVLSYKGQFCNEPCPENCQHCHLYNGECLGACNPGFYGNQCKFYNRKNLALNKPTYQSSTYVHSTKSENAVDGLKSDSSTDSGNCSYTALLQPYALWRVDLMQQRYIERVTLYPMTSNLNWS</sequence>
<dbReference type="PANTHER" id="PTHR45713">
    <property type="entry name" value="FTP DOMAIN-CONTAINING PROTEIN"/>
    <property type="match status" value="1"/>
</dbReference>
<dbReference type="InterPro" id="IPR008979">
    <property type="entry name" value="Galactose-bd-like_sf"/>
</dbReference>
<dbReference type="Proteomes" id="UP000005408">
    <property type="component" value="Unassembled WGS sequence"/>
</dbReference>
<evidence type="ECO:0000313" key="3">
    <source>
        <dbReference type="Proteomes" id="UP000005408"/>
    </source>
</evidence>
<proteinExistence type="predicted"/>
<protein>
    <submittedName>
        <fullName evidence="2">Uncharacterized protein</fullName>
    </submittedName>
</protein>